<proteinExistence type="predicted"/>
<evidence type="ECO:0000313" key="3">
    <source>
        <dbReference type="EMBL" id="MDV2468573.1"/>
    </source>
</evidence>
<dbReference type="Proteomes" id="UP000263753">
    <property type="component" value="Chromosome"/>
</dbReference>
<evidence type="ECO:0000313" key="2">
    <source>
        <dbReference type="EMBL" id="AXY57308.1"/>
    </source>
</evidence>
<dbReference type="InterPro" id="IPR008407">
    <property type="entry name" value="Brnchd-chn_aa_trnsp_AzlD"/>
</dbReference>
<evidence type="ECO:0000313" key="4">
    <source>
        <dbReference type="Proteomes" id="UP000263753"/>
    </source>
</evidence>
<dbReference type="EMBL" id="JASVDY010000002">
    <property type="protein sequence ID" value="MDV2468573.1"/>
    <property type="molecule type" value="Genomic_DNA"/>
</dbReference>
<dbReference type="RefSeq" id="WP_087511792.1">
    <property type="nucleotide sequence ID" value="NZ_CP032134.1"/>
</dbReference>
<organism evidence="2 4">
    <name type="scientific">Acinetobacter chinensis</name>
    <dbReference type="NCBI Taxonomy" id="2004650"/>
    <lineage>
        <taxon>Bacteria</taxon>
        <taxon>Pseudomonadati</taxon>
        <taxon>Pseudomonadota</taxon>
        <taxon>Gammaproteobacteria</taxon>
        <taxon>Moraxellales</taxon>
        <taxon>Moraxellaceae</taxon>
        <taxon>Acinetobacter</taxon>
    </lineage>
</organism>
<keyword evidence="1" id="KW-1133">Transmembrane helix</keyword>
<accession>A0A3B7LXW4</accession>
<dbReference type="Proteomes" id="UP001278188">
    <property type="component" value="Unassembled WGS sequence"/>
</dbReference>
<reference evidence="3 5" key="3">
    <citation type="submission" date="2023-06" db="EMBL/GenBank/DDBJ databases">
        <title>Genomic Analysis of Acinetobacter Strains Recovered from South Australian Aquatic Samples provides Insights into the Circulation of Antibiotic Resistance determinants in the Environment.</title>
        <authorList>
            <person name="Tobin L."/>
            <person name="Jarocki V.M."/>
            <person name="Kenyon J."/>
            <person name="Drigo B."/>
            <person name="Donner E."/>
            <person name="Djordjevic S.P."/>
            <person name="Hamidian M."/>
        </authorList>
    </citation>
    <scope>NUCLEOTIDE SEQUENCE [LARGE SCALE GENOMIC DNA]</scope>
    <source>
        <strain evidence="3 5">SAAc652</strain>
    </source>
</reference>
<dbReference type="EMBL" id="CP032134">
    <property type="protein sequence ID" value="AXY57308.1"/>
    <property type="molecule type" value="Genomic_DNA"/>
</dbReference>
<keyword evidence="5" id="KW-1185">Reference proteome</keyword>
<sequence length="104" mass="12046">MSWFLLLTLALIVFANRYFFLEPKVAIRLPHVFEQMLKYSAPCLLTAICAPIVFFNEGQFRQIPLDPYFIAAVCTIIFALFIRKILWSLALSLLCFYTLNFALS</sequence>
<reference evidence="4" key="1">
    <citation type="submission" date="2018-09" db="EMBL/GenBank/DDBJ databases">
        <title>The complete genome of Acinetobacter sp. strain WCHAc010005.</title>
        <authorList>
            <person name="Hu Y."/>
            <person name="Long H."/>
            <person name="Feng Y."/>
            <person name="Zong Z."/>
        </authorList>
    </citation>
    <scope>NUCLEOTIDE SEQUENCE [LARGE SCALE GENOMIC DNA]</scope>
    <source>
        <strain evidence="4">WCHAc010005</strain>
    </source>
</reference>
<evidence type="ECO:0000313" key="5">
    <source>
        <dbReference type="Proteomes" id="UP001278188"/>
    </source>
</evidence>
<evidence type="ECO:0000256" key="1">
    <source>
        <dbReference type="SAM" id="Phobius"/>
    </source>
</evidence>
<keyword evidence="1" id="KW-0472">Membrane</keyword>
<gene>
    <name evidence="2" type="ORF">CDG60_12460</name>
    <name evidence="3" type="ORF">QR674_06220</name>
</gene>
<feature type="transmembrane region" description="Helical" evidence="1">
    <location>
        <begin position="68"/>
        <end position="99"/>
    </location>
</feature>
<name>A0A3B7LXW4_9GAMM</name>
<dbReference type="AlphaFoldDB" id="A0A3B7LXW4"/>
<feature type="transmembrane region" description="Helical" evidence="1">
    <location>
        <begin position="39"/>
        <end position="56"/>
    </location>
</feature>
<protein>
    <submittedName>
        <fullName evidence="2">AzlD domain-containing protein</fullName>
    </submittedName>
</protein>
<reference evidence="2" key="2">
    <citation type="journal article" date="2019" name="J. Microbiol.">
        <title>Acinetobacter chinensis, a novel Acinetobacter species, carrying blaNDM-1, recovered from hospital sewage.</title>
        <authorList>
            <person name="Hu Y."/>
            <person name="Feng Y."/>
            <person name="Qin J."/>
            <person name="Zhang X."/>
            <person name="Zong Z."/>
        </authorList>
    </citation>
    <scope>NUCLEOTIDE SEQUENCE</scope>
    <source>
        <strain evidence="2">WCHAc010005</strain>
    </source>
</reference>
<dbReference type="KEGG" id="achi:CDG60_12460"/>
<dbReference type="Pfam" id="PF05437">
    <property type="entry name" value="AzlD"/>
    <property type="match status" value="1"/>
</dbReference>
<keyword evidence="1" id="KW-0812">Transmembrane</keyword>